<evidence type="ECO:0000256" key="8">
    <source>
        <dbReference type="ARBA" id="ARBA00037998"/>
    </source>
</evidence>
<keyword evidence="3" id="KW-1003">Cell membrane</keyword>
<keyword evidence="5" id="KW-0029">Amino-acid transport</keyword>
<evidence type="ECO:0000313" key="10">
    <source>
        <dbReference type="EMBL" id="MFD1645432.1"/>
    </source>
</evidence>
<dbReference type="AlphaFoldDB" id="A0ABD6DJD3"/>
<feature type="transmembrane region" description="Helical" evidence="9">
    <location>
        <begin position="101"/>
        <end position="122"/>
    </location>
</feature>
<dbReference type="Proteomes" id="UP001597034">
    <property type="component" value="Unassembled WGS sequence"/>
</dbReference>
<evidence type="ECO:0000256" key="4">
    <source>
        <dbReference type="ARBA" id="ARBA00022692"/>
    </source>
</evidence>
<feature type="transmembrane region" description="Helical" evidence="9">
    <location>
        <begin position="402"/>
        <end position="420"/>
    </location>
</feature>
<organism evidence="10 11">
    <name type="scientific">Haloarchaeobius litoreus</name>
    <dbReference type="NCBI Taxonomy" id="755306"/>
    <lineage>
        <taxon>Archaea</taxon>
        <taxon>Methanobacteriati</taxon>
        <taxon>Methanobacteriota</taxon>
        <taxon>Stenosarchaea group</taxon>
        <taxon>Halobacteria</taxon>
        <taxon>Halobacteriales</taxon>
        <taxon>Halorubellaceae</taxon>
        <taxon>Haloarchaeobius</taxon>
    </lineage>
</organism>
<feature type="transmembrane region" description="Helical" evidence="9">
    <location>
        <begin position="148"/>
        <end position="168"/>
    </location>
</feature>
<accession>A0ABD6DJD3</accession>
<dbReference type="Pfam" id="PF02653">
    <property type="entry name" value="BPD_transp_2"/>
    <property type="match status" value="2"/>
</dbReference>
<comment type="caution">
    <text evidence="10">The sequence shown here is derived from an EMBL/GenBank/DDBJ whole genome shotgun (WGS) entry which is preliminary data.</text>
</comment>
<keyword evidence="2" id="KW-0813">Transport</keyword>
<dbReference type="CDD" id="cd06582">
    <property type="entry name" value="TM_PBP1_LivH_like"/>
    <property type="match status" value="1"/>
</dbReference>
<feature type="transmembrane region" description="Helical" evidence="9">
    <location>
        <begin position="591"/>
        <end position="615"/>
    </location>
</feature>
<dbReference type="RefSeq" id="WP_256399055.1">
    <property type="nucleotide sequence ID" value="NZ_JANHJR010000001.1"/>
</dbReference>
<feature type="transmembrane region" description="Helical" evidence="9">
    <location>
        <begin position="427"/>
        <end position="445"/>
    </location>
</feature>
<feature type="transmembrane region" description="Helical" evidence="9">
    <location>
        <begin position="55"/>
        <end position="81"/>
    </location>
</feature>
<evidence type="ECO:0000256" key="7">
    <source>
        <dbReference type="ARBA" id="ARBA00023136"/>
    </source>
</evidence>
<feature type="transmembrane region" description="Helical" evidence="9">
    <location>
        <begin position="230"/>
        <end position="259"/>
    </location>
</feature>
<feature type="transmembrane region" description="Helical" evidence="9">
    <location>
        <begin position="627"/>
        <end position="647"/>
    </location>
</feature>
<feature type="transmembrane region" description="Helical" evidence="9">
    <location>
        <begin position="348"/>
        <end position="366"/>
    </location>
</feature>
<evidence type="ECO:0000313" key="11">
    <source>
        <dbReference type="Proteomes" id="UP001597034"/>
    </source>
</evidence>
<evidence type="ECO:0000256" key="3">
    <source>
        <dbReference type="ARBA" id="ARBA00022475"/>
    </source>
</evidence>
<feature type="transmembrane region" description="Helical" evidence="9">
    <location>
        <begin position="265"/>
        <end position="285"/>
    </location>
</feature>
<keyword evidence="6 9" id="KW-1133">Transmembrane helix</keyword>
<comment type="subcellular location">
    <subcellularLocation>
        <location evidence="1">Cell membrane</location>
        <topology evidence="1">Multi-pass membrane protein</topology>
    </subcellularLocation>
</comment>
<proteinExistence type="inferred from homology"/>
<gene>
    <name evidence="10" type="ORF">ACFSBL_07040</name>
</gene>
<evidence type="ECO:0000256" key="5">
    <source>
        <dbReference type="ARBA" id="ARBA00022970"/>
    </source>
</evidence>
<dbReference type="InterPro" id="IPR043428">
    <property type="entry name" value="LivM-like"/>
</dbReference>
<dbReference type="GO" id="GO:0006865">
    <property type="term" value="P:amino acid transport"/>
    <property type="evidence" value="ECO:0007669"/>
    <property type="project" value="UniProtKB-KW"/>
</dbReference>
<dbReference type="InterPro" id="IPR001851">
    <property type="entry name" value="ABC_transp_permease"/>
</dbReference>
<sequence length="674" mass="71115">MVALQAVSGAAFLDQLINGLTIGMVYVLLAAGLSIIFGVMDVINFAHGELLALGAYLGVAITTAGIGNFWIALLVAPLAVAVLGGALERLTIRPLYGRDPLYHILLTFGLVLIFVDAIELVWGTQPLRPIDTGVLSGTISILGFQKTLYSYFVILMGSVVAGGAWLMLERTRFGLVVRAGSMDRDMVRHLGIDIDRYYTLVFAFGAFLAAFGGVVLAGRQSVGPGMGGSVIIPAFIVVVLGGLGSFRGAVVGGLLVGVVQVLVQWQVPFLEGLVVFLLMIGVLLVRPQGLFGSPEWHDPGEGGELLTAAGSGVLSGRQRRLIGGGVVALLAIAPLGIGVLYGSYAVNTIIVDILIWGLFALSLDLVMGYTGLVSLGHVLFYGLGAYATVLFALYLVPSIWLALLAGILVASLIAWVVGYLSIRVSGVYFAMITLAFAELFASLALKMPSLRRQFNPAISSLGLPTVPPLTNGEDGIGSGGFYYLLDSGPEFGDVALLGEIHLYYYVIVALVVGSYLVSRRLIDAPFGSVLQAIRESEQRASFLGYDTTMYKRRAFVVSGALAGLAGGLRATQNLGRASPGFLDWLLSGEVIVMTLLGGMGTLYGPMVGAAGYLSLEELLLSNGIEQWQGVLGIVFVLFVLFVPRGIVSIPALVQARTTAQSDAPPEDDSTEVKD</sequence>
<protein>
    <submittedName>
        <fullName evidence="10">ABC transporter permease</fullName>
    </submittedName>
</protein>
<evidence type="ECO:0000256" key="6">
    <source>
        <dbReference type="ARBA" id="ARBA00022989"/>
    </source>
</evidence>
<feature type="transmembrane region" description="Helical" evidence="9">
    <location>
        <begin position="321"/>
        <end position="342"/>
    </location>
</feature>
<dbReference type="PANTHER" id="PTHR11795">
    <property type="entry name" value="BRANCHED-CHAIN AMINO ACID TRANSPORT SYSTEM PERMEASE PROTEIN LIVH"/>
    <property type="match status" value="1"/>
</dbReference>
<evidence type="ECO:0000256" key="1">
    <source>
        <dbReference type="ARBA" id="ARBA00004651"/>
    </source>
</evidence>
<feature type="transmembrane region" description="Helical" evidence="9">
    <location>
        <begin position="378"/>
        <end position="396"/>
    </location>
</feature>
<keyword evidence="4 9" id="KW-0812">Transmembrane</keyword>
<dbReference type="GO" id="GO:0005886">
    <property type="term" value="C:plasma membrane"/>
    <property type="evidence" value="ECO:0007669"/>
    <property type="project" value="UniProtKB-SubCell"/>
</dbReference>
<dbReference type="CDD" id="cd06581">
    <property type="entry name" value="TM_PBP1_LivM_like"/>
    <property type="match status" value="1"/>
</dbReference>
<evidence type="ECO:0000256" key="9">
    <source>
        <dbReference type="SAM" id="Phobius"/>
    </source>
</evidence>
<comment type="similarity">
    <text evidence="8">Belongs to the binding-protein-dependent transport system permease family. LivHM subfamily.</text>
</comment>
<reference evidence="10 11" key="1">
    <citation type="journal article" date="2019" name="Int. J. Syst. Evol. Microbiol.">
        <title>The Global Catalogue of Microorganisms (GCM) 10K type strain sequencing project: providing services to taxonomists for standard genome sequencing and annotation.</title>
        <authorList>
            <consortium name="The Broad Institute Genomics Platform"/>
            <consortium name="The Broad Institute Genome Sequencing Center for Infectious Disease"/>
            <person name="Wu L."/>
            <person name="Ma J."/>
        </authorList>
    </citation>
    <scope>NUCLEOTIDE SEQUENCE [LARGE SCALE GENOMIC DNA]</scope>
    <source>
        <strain evidence="10 11">CGMCC 1.10390</strain>
    </source>
</reference>
<feature type="transmembrane region" description="Helical" evidence="9">
    <location>
        <begin position="20"/>
        <end position="43"/>
    </location>
</feature>
<feature type="transmembrane region" description="Helical" evidence="9">
    <location>
        <begin position="197"/>
        <end position="218"/>
    </location>
</feature>
<evidence type="ECO:0000256" key="2">
    <source>
        <dbReference type="ARBA" id="ARBA00022448"/>
    </source>
</evidence>
<keyword evidence="7 9" id="KW-0472">Membrane</keyword>
<keyword evidence="11" id="KW-1185">Reference proteome</keyword>
<dbReference type="PANTHER" id="PTHR11795:SF442">
    <property type="entry name" value="ABC TRANSPORTER ATP-BINDING PROTEIN"/>
    <property type="match status" value="1"/>
</dbReference>
<dbReference type="EMBL" id="JBHUDO010000002">
    <property type="protein sequence ID" value="MFD1645432.1"/>
    <property type="molecule type" value="Genomic_DNA"/>
</dbReference>
<feature type="transmembrane region" description="Helical" evidence="9">
    <location>
        <begin position="502"/>
        <end position="518"/>
    </location>
</feature>
<name>A0ABD6DJD3_9EURY</name>
<feature type="transmembrane region" description="Helical" evidence="9">
    <location>
        <begin position="554"/>
        <end position="571"/>
    </location>
</feature>
<dbReference type="InterPro" id="IPR052157">
    <property type="entry name" value="BCAA_transport_permease"/>
</dbReference>